<dbReference type="InterPro" id="IPR023798">
    <property type="entry name" value="Ribosomal_uS7_dom"/>
</dbReference>
<accession>A0ABD3B3J3</accession>
<keyword evidence="2" id="KW-0689">Ribosomal protein</keyword>
<sequence>MHIAGTIYDVPGIVARDRQQTLAIRWILEAAFKRRISYTISLEKSSFSKILDAYPNRGIAHKKRENLHGLASTNRSVTHFRWWNLFNTIRIVMDHHPQYLNLRVLYQTLIGFLSRANQLIKEQLAPLVRVGSFSQKEWKSDSLAFGLKESPFANRLDWLRIHALTANPRPLADSQTWSSLWQEVSFISRDSHHFESPAKETMDLQGSYRIIGSLTEHFLDKGKSSAFALPLGGLLCLPFTFRKAK</sequence>
<dbReference type="Pfam" id="PF00177">
    <property type="entry name" value="Ribosomal_S7"/>
    <property type="match status" value="1"/>
</dbReference>
<name>A0ABD3B3J3_9GENT</name>
<keyword evidence="6" id="KW-1185">Reference proteome</keyword>
<dbReference type="InterPro" id="IPR036823">
    <property type="entry name" value="Ribosomal_uS7_dom_sf"/>
</dbReference>
<keyword evidence="3" id="KW-0687">Ribonucleoprotein</keyword>
<evidence type="ECO:0000256" key="2">
    <source>
        <dbReference type="ARBA" id="ARBA00022980"/>
    </source>
</evidence>
<protein>
    <recommendedName>
        <fullName evidence="4">Small ribosomal subunit protein uS7 domain-containing protein</fullName>
    </recommendedName>
</protein>
<dbReference type="Gene3D" id="1.10.455.10">
    <property type="entry name" value="Ribosomal protein S7 domain"/>
    <property type="match status" value="1"/>
</dbReference>
<dbReference type="GO" id="GO:0005840">
    <property type="term" value="C:ribosome"/>
    <property type="evidence" value="ECO:0007669"/>
    <property type="project" value="UniProtKB-KW"/>
</dbReference>
<organism evidence="5 6">
    <name type="scientific">Cinchona calisaya</name>
    <dbReference type="NCBI Taxonomy" id="153742"/>
    <lineage>
        <taxon>Eukaryota</taxon>
        <taxon>Viridiplantae</taxon>
        <taxon>Streptophyta</taxon>
        <taxon>Embryophyta</taxon>
        <taxon>Tracheophyta</taxon>
        <taxon>Spermatophyta</taxon>
        <taxon>Magnoliopsida</taxon>
        <taxon>eudicotyledons</taxon>
        <taxon>Gunneridae</taxon>
        <taxon>Pentapetalae</taxon>
        <taxon>asterids</taxon>
        <taxon>lamiids</taxon>
        <taxon>Gentianales</taxon>
        <taxon>Rubiaceae</taxon>
        <taxon>Cinchonoideae</taxon>
        <taxon>Cinchoneae</taxon>
        <taxon>Cinchona</taxon>
    </lineage>
</organism>
<dbReference type="GO" id="GO:1990904">
    <property type="term" value="C:ribonucleoprotein complex"/>
    <property type="evidence" value="ECO:0007669"/>
    <property type="project" value="UniProtKB-KW"/>
</dbReference>
<evidence type="ECO:0000313" key="5">
    <source>
        <dbReference type="EMBL" id="KAL3537843.1"/>
    </source>
</evidence>
<evidence type="ECO:0000313" key="6">
    <source>
        <dbReference type="Proteomes" id="UP001630127"/>
    </source>
</evidence>
<gene>
    <name evidence="5" type="ORF">ACH5RR_001209</name>
</gene>
<comment type="caution">
    <text evidence="5">The sequence shown here is derived from an EMBL/GenBank/DDBJ whole genome shotgun (WGS) entry which is preliminary data.</text>
</comment>
<dbReference type="EMBL" id="JBJUIK010000001">
    <property type="protein sequence ID" value="KAL3537843.1"/>
    <property type="molecule type" value="Genomic_DNA"/>
</dbReference>
<dbReference type="AlphaFoldDB" id="A0ABD3B3J3"/>
<evidence type="ECO:0000259" key="4">
    <source>
        <dbReference type="Pfam" id="PF00177"/>
    </source>
</evidence>
<dbReference type="SUPFAM" id="SSF47973">
    <property type="entry name" value="Ribosomal protein S7"/>
    <property type="match status" value="1"/>
</dbReference>
<proteinExistence type="inferred from homology"/>
<comment type="similarity">
    <text evidence="1">Belongs to the universal ribosomal protein uS7 family.</text>
</comment>
<reference evidence="5 6" key="1">
    <citation type="submission" date="2024-11" db="EMBL/GenBank/DDBJ databases">
        <title>A near-complete genome assembly of Cinchona calisaya.</title>
        <authorList>
            <person name="Lian D.C."/>
            <person name="Zhao X.W."/>
            <person name="Wei L."/>
        </authorList>
    </citation>
    <scope>NUCLEOTIDE SEQUENCE [LARGE SCALE GENOMIC DNA]</scope>
    <source>
        <tissue evidence="5">Nenye</tissue>
    </source>
</reference>
<evidence type="ECO:0000256" key="1">
    <source>
        <dbReference type="ARBA" id="ARBA00007151"/>
    </source>
</evidence>
<evidence type="ECO:0000256" key="3">
    <source>
        <dbReference type="ARBA" id="ARBA00023274"/>
    </source>
</evidence>
<feature type="domain" description="Small ribosomal subunit protein uS7" evidence="4">
    <location>
        <begin position="3"/>
        <end position="75"/>
    </location>
</feature>
<dbReference type="Proteomes" id="UP001630127">
    <property type="component" value="Unassembled WGS sequence"/>
</dbReference>